<evidence type="ECO:0000313" key="2">
    <source>
        <dbReference type="Proteomes" id="UP001431783"/>
    </source>
</evidence>
<evidence type="ECO:0000313" key="1">
    <source>
        <dbReference type="EMBL" id="KAK9890394.1"/>
    </source>
</evidence>
<dbReference type="AlphaFoldDB" id="A0AAW1VB99"/>
<reference evidence="1 2" key="1">
    <citation type="submission" date="2023-03" db="EMBL/GenBank/DDBJ databases">
        <title>Genome insight into feeding habits of ladybird beetles.</title>
        <authorList>
            <person name="Li H.-S."/>
            <person name="Huang Y.-H."/>
            <person name="Pang H."/>
        </authorList>
    </citation>
    <scope>NUCLEOTIDE SEQUENCE [LARGE SCALE GENOMIC DNA]</scope>
    <source>
        <strain evidence="1">SYSU_2023b</strain>
        <tissue evidence="1">Whole body</tissue>
    </source>
</reference>
<dbReference type="EMBL" id="JARQZJ010000125">
    <property type="protein sequence ID" value="KAK9890394.1"/>
    <property type="molecule type" value="Genomic_DNA"/>
</dbReference>
<sequence>MRDEDHVLSFCLLSVEVQQSCFGIIRNNRKQWSPMCSRPSPEYKLKTHSPKFPDIDIVLGLAIREFEQDWEWLSVCPDTLLNDRHTEISNKMRQ</sequence>
<dbReference type="Proteomes" id="UP001431783">
    <property type="component" value="Unassembled WGS sequence"/>
</dbReference>
<comment type="caution">
    <text evidence="1">The sequence shown here is derived from an EMBL/GenBank/DDBJ whole genome shotgun (WGS) entry which is preliminary data.</text>
</comment>
<protein>
    <submittedName>
        <fullName evidence="1">Uncharacterized protein</fullName>
    </submittedName>
</protein>
<keyword evidence="2" id="KW-1185">Reference proteome</keyword>
<organism evidence="1 2">
    <name type="scientific">Henosepilachna vigintioctopunctata</name>
    <dbReference type="NCBI Taxonomy" id="420089"/>
    <lineage>
        <taxon>Eukaryota</taxon>
        <taxon>Metazoa</taxon>
        <taxon>Ecdysozoa</taxon>
        <taxon>Arthropoda</taxon>
        <taxon>Hexapoda</taxon>
        <taxon>Insecta</taxon>
        <taxon>Pterygota</taxon>
        <taxon>Neoptera</taxon>
        <taxon>Endopterygota</taxon>
        <taxon>Coleoptera</taxon>
        <taxon>Polyphaga</taxon>
        <taxon>Cucujiformia</taxon>
        <taxon>Coccinelloidea</taxon>
        <taxon>Coccinellidae</taxon>
        <taxon>Epilachninae</taxon>
        <taxon>Epilachnini</taxon>
        <taxon>Henosepilachna</taxon>
    </lineage>
</organism>
<gene>
    <name evidence="1" type="ORF">WA026_010487</name>
</gene>
<accession>A0AAW1VB99</accession>
<name>A0AAW1VB99_9CUCU</name>
<proteinExistence type="predicted"/>